<protein>
    <submittedName>
        <fullName evidence="8">Aromatase</fullName>
    </submittedName>
</protein>
<evidence type="ECO:0000256" key="6">
    <source>
        <dbReference type="PIRSR" id="PIRSR602401-1"/>
    </source>
</evidence>
<dbReference type="SUPFAM" id="SSF48264">
    <property type="entry name" value="Cytochrome P450"/>
    <property type="match status" value="1"/>
</dbReference>
<dbReference type="InterPro" id="IPR001128">
    <property type="entry name" value="Cyt_P450"/>
</dbReference>
<dbReference type="PROSITE" id="PS00086">
    <property type="entry name" value="CYTOCHROME_P450"/>
    <property type="match status" value="1"/>
</dbReference>
<comment type="cofactor">
    <cofactor evidence="1 6">
        <name>heme</name>
        <dbReference type="ChEBI" id="CHEBI:30413"/>
    </cofactor>
</comment>
<keyword evidence="2 6" id="KW-0349">Heme</keyword>
<feature type="binding site" description="axial binding residue" evidence="6">
    <location>
        <position position="376"/>
    </location>
    <ligand>
        <name>heme</name>
        <dbReference type="ChEBI" id="CHEBI:30413"/>
    </ligand>
    <ligandPart>
        <name>Fe</name>
        <dbReference type="ChEBI" id="CHEBI:18248"/>
    </ligandPart>
</feature>
<dbReference type="Gene3D" id="1.10.630.10">
    <property type="entry name" value="Cytochrome P450"/>
    <property type="match status" value="1"/>
</dbReference>
<dbReference type="STRING" id="100816.A0A175W3F5"/>
<dbReference type="PRINTS" id="PR00463">
    <property type="entry name" value="EP450I"/>
</dbReference>
<evidence type="ECO:0000256" key="4">
    <source>
        <dbReference type="ARBA" id="ARBA00023002"/>
    </source>
</evidence>
<gene>
    <name evidence="9" type="ORF">MMYC01_201735</name>
    <name evidence="8" type="ORF">MMYC01_205158</name>
</gene>
<reference evidence="8 10" key="3">
    <citation type="submission" date="2016-01" db="EMBL/GenBank/DDBJ databases">
        <title>Madurella mycetomatis genome sequencing.</title>
        <authorList>
            <person name="Van De Sande W."/>
        </authorList>
    </citation>
    <scope>NUCLEOTIDE SEQUENCE [LARGE SCALE GENOMIC DNA]</scope>
    <source>
        <strain evidence="8">Mm55</strain>
        <strain evidence="10">mm55</strain>
    </source>
</reference>
<dbReference type="InterPro" id="IPR017972">
    <property type="entry name" value="Cyt_P450_CS"/>
</dbReference>
<dbReference type="AlphaFoldDB" id="A0A175W3F5"/>
<evidence type="ECO:0000313" key="9">
    <source>
        <dbReference type="EMBL" id="KXX81460.1"/>
    </source>
</evidence>
<dbReference type="GO" id="GO:0020037">
    <property type="term" value="F:heme binding"/>
    <property type="evidence" value="ECO:0007669"/>
    <property type="project" value="InterPro"/>
</dbReference>
<evidence type="ECO:0000256" key="2">
    <source>
        <dbReference type="ARBA" id="ARBA00022617"/>
    </source>
</evidence>
<dbReference type="VEuPathDB" id="FungiDB:MMYC01_201735"/>
<dbReference type="InterPro" id="IPR036396">
    <property type="entry name" value="Cyt_P450_sf"/>
</dbReference>
<reference evidence="10" key="1">
    <citation type="submission" date="2015-06" db="EMBL/GenBank/DDBJ databases">
        <authorList>
            <person name="van de Sande W.W.J."/>
        </authorList>
    </citation>
    <scope>NUCLEOTIDE SEQUENCE [LARGE SCALE GENOMIC DNA]</scope>
    <source>
        <strain evidence="10">mm55</strain>
    </source>
</reference>
<dbReference type="VEuPathDB" id="FungiDB:MMYC01_205158"/>
<dbReference type="PANTHER" id="PTHR24305">
    <property type="entry name" value="CYTOCHROME P450"/>
    <property type="match status" value="1"/>
</dbReference>
<proteinExistence type="inferred from homology"/>
<dbReference type="InterPro" id="IPR002401">
    <property type="entry name" value="Cyt_P450_E_grp-I"/>
</dbReference>
<dbReference type="GO" id="GO:0004497">
    <property type="term" value="F:monooxygenase activity"/>
    <property type="evidence" value="ECO:0007669"/>
    <property type="project" value="UniProtKB-KW"/>
</dbReference>
<dbReference type="EMBL" id="LCTW02000034">
    <property type="protein sequence ID" value="KXX81460.1"/>
    <property type="molecule type" value="Genomic_DNA"/>
</dbReference>
<evidence type="ECO:0000256" key="1">
    <source>
        <dbReference type="ARBA" id="ARBA00001971"/>
    </source>
</evidence>
<comment type="similarity">
    <text evidence="7">Belongs to the cytochrome P450 family.</text>
</comment>
<dbReference type="GO" id="GO:0005506">
    <property type="term" value="F:iron ion binding"/>
    <property type="evidence" value="ECO:0007669"/>
    <property type="project" value="InterPro"/>
</dbReference>
<dbReference type="GO" id="GO:0016705">
    <property type="term" value="F:oxidoreductase activity, acting on paired donors, with incorporation or reduction of molecular oxygen"/>
    <property type="evidence" value="ECO:0007669"/>
    <property type="project" value="InterPro"/>
</dbReference>
<dbReference type="PRINTS" id="PR00385">
    <property type="entry name" value="P450"/>
</dbReference>
<dbReference type="PANTHER" id="PTHR24305:SF235">
    <property type="entry name" value="CYTOCHROME P450 MONOOXYGENASE APDB-RELATED"/>
    <property type="match status" value="1"/>
</dbReference>
<keyword evidence="4 7" id="KW-0560">Oxidoreductase</keyword>
<evidence type="ECO:0000256" key="5">
    <source>
        <dbReference type="ARBA" id="ARBA00023004"/>
    </source>
</evidence>
<dbReference type="EMBL" id="LCTW02000137">
    <property type="protein sequence ID" value="KXX77981.1"/>
    <property type="molecule type" value="Genomic_DNA"/>
</dbReference>
<sequence>MGKATVITDPDDVRTVFADSDRHTKAYFNNSGWLFGQLLGASLGEVNGPRRAALLAQLTPAFTFRKCRDYIGPVTRDVSAVLEATAAVTPPQLGAKSLVPPRDLKMVALAAIAGVLFGQELGEQKRQCLAALIPVRERLLMKAFTGAGLTRYAWSAMLPTQTNRELAWFHREWEAYVYALIESETSNGGSGSSPSSQPSPARALIESVGRGEVEKTSALQTLDEMLFANLDVTLGAISWVLVLLASHVTVQNTLRAEIKAARDGGSWENYLSDGSTLLAAVILESARIRPLAGFSVPQVAPSDRVVSGYVVPKGTNFIIDAQALNVTHPAWGGDGEIFKPERWLEENNNKGKPATSKGVRDLRYQFWRFGFGPRQCLGKYLADLIMRIVVVEVLCRCEMRLHPDTSDIKARDPDCWIAMPIARIQCSQVYHC</sequence>
<dbReference type="Pfam" id="PF00067">
    <property type="entry name" value="p450"/>
    <property type="match status" value="1"/>
</dbReference>
<dbReference type="Proteomes" id="UP000078237">
    <property type="component" value="Unassembled WGS sequence"/>
</dbReference>
<organism evidence="8 10">
    <name type="scientific">Madurella mycetomatis</name>
    <dbReference type="NCBI Taxonomy" id="100816"/>
    <lineage>
        <taxon>Eukaryota</taxon>
        <taxon>Fungi</taxon>
        <taxon>Dikarya</taxon>
        <taxon>Ascomycota</taxon>
        <taxon>Pezizomycotina</taxon>
        <taxon>Sordariomycetes</taxon>
        <taxon>Sordariomycetidae</taxon>
        <taxon>Sordariales</taxon>
        <taxon>Sordariales incertae sedis</taxon>
        <taxon>Madurella</taxon>
    </lineage>
</organism>
<accession>A0A175W3F5</accession>
<evidence type="ECO:0000313" key="10">
    <source>
        <dbReference type="Proteomes" id="UP000078237"/>
    </source>
</evidence>
<dbReference type="GO" id="GO:0044550">
    <property type="term" value="P:secondary metabolite biosynthetic process"/>
    <property type="evidence" value="ECO:0007669"/>
    <property type="project" value="UniProtKB-ARBA"/>
</dbReference>
<evidence type="ECO:0000256" key="7">
    <source>
        <dbReference type="RuleBase" id="RU000461"/>
    </source>
</evidence>
<evidence type="ECO:0000313" key="8">
    <source>
        <dbReference type="EMBL" id="KXX77981.1"/>
    </source>
</evidence>
<keyword evidence="3 6" id="KW-0479">Metal-binding</keyword>
<keyword evidence="7" id="KW-0503">Monooxygenase</keyword>
<keyword evidence="5 6" id="KW-0408">Iron</keyword>
<keyword evidence="10" id="KW-1185">Reference proteome</keyword>
<dbReference type="OrthoDB" id="2789670at2759"/>
<evidence type="ECO:0000256" key="3">
    <source>
        <dbReference type="ARBA" id="ARBA00022723"/>
    </source>
</evidence>
<dbReference type="InterPro" id="IPR050121">
    <property type="entry name" value="Cytochrome_P450_monoxygenase"/>
</dbReference>
<name>A0A175W3F5_9PEZI</name>
<reference evidence="8" key="2">
    <citation type="submission" date="2015-06" db="EMBL/GenBank/DDBJ databases">
        <authorList>
            <person name="Hoefler B.C."/>
            <person name="Straight P.D."/>
        </authorList>
    </citation>
    <scope>NUCLEOTIDE SEQUENCE [LARGE SCALE GENOMIC DNA]</scope>
    <source>
        <strain evidence="8">Mm55</strain>
    </source>
</reference>
<comment type="caution">
    <text evidence="8">The sequence shown here is derived from an EMBL/GenBank/DDBJ whole genome shotgun (WGS) entry which is preliminary data.</text>
</comment>